<dbReference type="Proteomes" id="UP000019116">
    <property type="component" value="Chromosome 1B"/>
</dbReference>
<dbReference type="OrthoDB" id="650045at2759"/>
<dbReference type="Gene3D" id="1.20.1280.50">
    <property type="match status" value="1"/>
</dbReference>
<dbReference type="InterPro" id="IPR055290">
    <property type="entry name" value="At3g26010-like"/>
</dbReference>
<proteinExistence type="predicted"/>
<evidence type="ECO:0000313" key="2">
    <source>
        <dbReference type="EnsemblPlants" id="TraesCS1B02G429100.1"/>
    </source>
</evidence>
<dbReference type="InterPro" id="IPR001810">
    <property type="entry name" value="F-box_dom"/>
</dbReference>
<reference evidence="2" key="2">
    <citation type="submission" date="2018-10" db="UniProtKB">
        <authorList>
            <consortium name="EnsemblPlants"/>
        </authorList>
    </citation>
    <scope>IDENTIFICATION</scope>
</reference>
<dbReference type="InterPro" id="IPR036047">
    <property type="entry name" value="F-box-like_dom_sf"/>
</dbReference>
<accession>A0A3B5Z499</accession>
<dbReference type="SUPFAM" id="SSF81383">
    <property type="entry name" value="F-box domain"/>
    <property type="match status" value="1"/>
</dbReference>
<evidence type="ECO:0000313" key="3">
    <source>
        <dbReference type="Proteomes" id="UP000019116"/>
    </source>
</evidence>
<sequence length="370" mass="41793">MDSKKVIAAANLTDDLVVEIFSRVPFKSFCRFKCVCKAWLAFASDPHYHRKLPKIPTGLFHGGNDGSVAELVSMSPNDEEINGALTFLPHHEHLEFVDCCNGLVLCKYKITYASAEACRFIMCNPATREWSSLPVPDTQPDPTEFVGDTFLAFDPSWSAQFYVFNFQEKFDGYWTLGINKLEVFSSDLSTWIVDAAWSPFIKICNPHHFIGGVLYVHTDGGDILGLEVIGSGIPPRHFTFKLPQGHSDLVSGCFGQSLGFLQCALPERSGHTIAVFSLDTCHSYKWSLKYRLSMGNAFGRDDFLHIDDEGWYRWLDYQIVALDSERKVLSLVDKVQMKLLSYDIITGKLSEIEDGCRTDYLYYVACYSKL</sequence>
<dbReference type="SMART" id="SM00256">
    <property type="entry name" value="FBOX"/>
    <property type="match status" value="1"/>
</dbReference>
<organism evidence="2">
    <name type="scientific">Triticum aestivum</name>
    <name type="common">Wheat</name>
    <dbReference type="NCBI Taxonomy" id="4565"/>
    <lineage>
        <taxon>Eukaryota</taxon>
        <taxon>Viridiplantae</taxon>
        <taxon>Streptophyta</taxon>
        <taxon>Embryophyta</taxon>
        <taxon>Tracheophyta</taxon>
        <taxon>Spermatophyta</taxon>
        <taxon>Magnoliopsida</taxon>
        <taxon>Liliopsida</taxon>
        <taxon>Poales</taxon>
        <taxon>Poaceae</taxon>
        <taxon>BOP clade</taxon>
        <taxon>Pooideae</taxon>
        <taxon>Triticodae</taxon>
        <taxon>Triticeae</taxon>
        <taxon>Triticinae</taxon>
        <taxon>Triticum</taxon>
    </lineage>
</organism>
<keyword evidence="3" id="KW-1185">Reference proteome</keyword>
<protein>
    <recommendedName>
        <fullName evidence="1">F-box domain-containing protein</fullName>
    </recommendedName>
</protein>
<dbReference type="Gramene" id="TraesCS1B03G1160700.1">
    <property type="protein sequence ID" value="TraesCS1B03G1160700.1.CDS"/>
    <property type="gene ID" value="TraesCS1B03G1160700"/>
</dbReference>
<dbReference type="CDD" id="cd22157">
    <property type="entry name" value="F-box_AtFBW1-like"/>
    <property type="match status" value="1"/>
</dbReference>
<dbReference type="Gramene" id="TraesNOR1B03G00391480.1">
    <property type="protein sequence ID" value="TraesNOR1B03G00391480.1"/>
    <property type="gene ID" value="TraesNOR1B03G00391480"/>
</dbReference>
<dbReference type="Pfam" id="PF00646">
    <property type="entry name" value="F-box"/>
    <property type="match status" value="1"/>
</dbReference>
<dbReference type="EnsemblPlants" id="TraesCS1B02G429100.1">
    <property type="protein sequence ID" value="TraesCS1B02G429100.1"/>
    <property type="gene ID" value="TraesCS1B02G429100"/>
</dbReference>
<feature type="domain" description="F-box" evidence="1">
    <location>
        <begin position="12"/>
        <end position="52"/>
    </location>
</feature>
<dbReference type="Gramene" id="TraesCS1B02G429100.1">
    <property type="protein sequence ID" value="TraesCS1B02G429100.1"/>
    <property type="gene ID" value="TraesCS1B02G429100"/>
</dbReference>
<name>A0A3B5Z499_WHEAT</name>
<evidence type="ECO:0000259" key="1">
    <source>
        <dbReference type="SMART" id="SM00256"/>
    </source>
</evidence>
<reference evidence="2" key="1">
    <citation type="submission" date="2018-08" db="EMBL/GenBank/DDBJ databases">
        <authorList>
            <person name="Rossello M."/>
        </authorList>
    </citation>
    <scope>NUCLEOTIDE SEQUENCE [LARGE SCALE GENOMIC DNA]</scope>
    <source>
        <strain evidence="2">cv. Chinese Spring</strain>
    </source>
</reference>
<dbReference type="STRING" id="4565.A0A3B5Z499"/>
<dbReference type="AlphaFoldDB" id="A0A3B5Z499"/>
<dbReference type="PANTHER" id="PTHR35546">
    <property type="entry name" value="F-BOX PROTEIN INTERACTION DOMAIN PROTEIN-RELATED"/>
    <property type="match status" value="1"/>
</dbReference>
<dbReference type="PANTHER" id="PTHR35546:SF8">
    <property type="entry name" value="F-BOX DOMAIN-CONTAINING PROTEIN"/>
    <property type="match status" value="1"/>
</dbReference>